<evidence type="ECO:0000256" key="7">
    <source>
        <dbReference type="SAM" id="SignalP"/>
    </source>
</evidence>
<proteinExistence type="predicted"/>
<dbReference type="EMBL" id="CM032189">
    <property type="protein sequence ID" value="KAG7087071.1"/>
    <property type="molecule type" value="Genomic_DNA"/>
</dbReference>
<feature type="region of interest" description="Disordered" evidence="5">
    <location>
        <begin position="232"/>
        <end position="296"/>
    </location>
</feature>
<evidence type="ECO:0000256" key="4">
    <source>
        <dbReference type="ARBA" id="ARBA00023136"/>
    </source>
</evidence>
<organism evidence="8 9">
    <name type="scientific">Marasmius oreades</name>
    <name type="common">fairy-ring Marasmius</name>
    <dbReference type="NCBI Taxonomy" id="181124"/>
    <lineage>
        <taxon>Eukaryota</taxon>
        <taxon>Fungi</taxon>
        <taxon>Dikarya</taxon>
        <taxon>Basidiomycota</taxon>
        <taxon>Agaricomycotina</taxon>
        <taxon>Agaricomycetes</taxon>
        <taxon>Agaricomycetidae</taxon>
        <taxon>Agaricales</taxon>
        <taxon>Marasmiineae</taxon>
        <taxon>Marasmiaceae</taxon>
        <taxon>Marasmius</taxon>
    </lineage>
</organism>
<dbReference type="RefSeq" id="XP_043003542.1">
    <property type="nucleotide sequence ID" value="XM_043158199.1"/>
</dbReference>
<evidence type="ECO:0000256" key="3">
    <source>
        <dbReference type="ARBA" id="ARBA00022989"/>
    </source>
</evidence>
<accession>A0A9P7RNW4</accession>
<keyword evidence="9" id="KW-1185">Reference proteome</keyword>
<name>A0A9P7RNW4_9AGAR</name>
<feature type="region of interest" description="Disordered" evidence="5">
    <location>
        <begin position="115"/>
        <end position="163"/>
    </location>
</feature>
<dbReference type="AlphaFoldDB" id="A0A9P7RNW4"/>
<evidence type="ECO:0000256" key="2">
    <source>
        <dbReference type="ARBA" id="ARBA00022692"/>
    </source>
</evidence>
<feature type="chain" id="PRO_5040473412" description="Mid2 domain-containing protein" evidence="7">
    <location>
        <begin position="20"/>
        <end position="296"/>
    </location>
</feature>
<dbReference type="GO" id="GO:0071944">
    <property type="term" value="C:cell periphery"/>
    <property type="evidence" value="ECO:0007669"/>
    <property type="project" value="UniProtKB-ARBA"/>
</dbReference>
<evidence type="ECO:0000313" key="9">
    <source>
        <dbReference type="Proteomes" id="UP001049176"/>
    </source>
</evidence>
<keyword evidence="4 6" id="KW-0472">Membrane</keyword>
<feature type="signal peptide" evidence="7">
    <location>
        <begin position="1"/>
        <end position="19"/>
    </location>
</feature>
<reference evidence="8" key="1">
    <citation type="journal article" date="2021" name="Genome Biol. Evol.">
        <title>The assembled and annotated genome of the fairy-ring fungus Marasmius oreades.</title>
        <authorList>
            <person name="Hiltunen M."/>
            <person name="Ament-Velasquez S.L."/>
            <person name="Johannesson H."/>
        </authorList>
    </citation>
    <scope>NUCLEOTIDE SEQUENCE</scope>
    <source>
        <strain evidence="8">03SP1</strain>
    </source>
</reference>
<comment type="subcellular location">
    <subcellularLocation>
        <location evidence="1">Membrane</location>
        <topology evidence="1">Single-pass membrane protein</topology>
    </subcellularLocation>
</comment>
<comment type="caution">
    <text evidence="8">The sequence shown here is derived from an EMBL/GenBank/DDBJ whole genome shotgun (WGS) entry which is preliminary data.</text>
</comment>
<dbReference type="GeneID" id="66082128"/>
<keyword evidence="3 6" id="KW-1133">Transmembrane helix</keyword>
<feature type="transmembrane region" description="Helical" evidence="6">
    <location>
        <begin position="170"/>
        <end position="193"/>
    </location>
</feature>
<keyword evidence="2 6" id="KW-0812">Transmembrane</keyword>
<gene>
    <name evidence="8" type="ORF">E1B28_013053</name>
</gene>
<dbReference type="InterPro" id="IPR051694">
    <property type="entry name" value="Immunoregulatory_rcpt-like"/>
</dbReference>
<evidence type="ECO:0000256" key="5">
    <source>
        <dbReference type="SAM" id="MobiDB-lite"/>
    </source>
</evidence>
<dbReference type="KEGG" id="more:E1B28_013053"/>
<evidence type="ECO:0000313" key="8">
    <source>
        <dbReference type="EMBL" id="KAG7087071.1"/>
    </source>
</evidence>
<sequence length="296" mass="31402">MKFLRPFALLPLFLHATLAFQISLSPSIVTVGVPVVASYTQDTDPIATEMRLVLIEPTARSSKFPTAPVESGSSTITFVARETGIFCLIGRSSEHPTEGQSHEFQAIIMGSDPGANNSSLTTTGSATAAPPTPASSTALTTSESSDPEPTTSQSFSGSSSPSHRSLSRGAIAGIAVGAATALIIVVLSLWMCYRRRRVAASWSWSSSAMQPFTRSIPIKESPEIKSQVSQVHQNESNSSSAIPNPPVNPIEPNVSRVPASREVIQHTDSGWRPPVSSDDHHGQSPIELPPAYETSI</sequence>
<keyword evidence="7" id="KW-0732">Signal</keyword>
<evidence type="ECO:0008006" key="10">
    <source>
        <dbReference type="Google" id="ProtNLM"/>
    </source>
</evidence>
<dbReference type="GO" id="GO:0016020">
    <property type="term" value="C:membrane"/>
    <property type="evidence" value="ECO:0007669"/>
    <property type="project" value="UniProtKB-SubCell"/>
</dbReference>
<evidence type="ECO:0000256" key="1">
    <source>
        <dbReference type="ARBA" id="ARBA00004167"/>
    </source>
</evidence>
<evidence type="ECO:0000256" key="6">
    <source>
        <dbReference type="SAM" id="Phobius"/>
    </source>
</evidence>
<feature type="compositionally biased region" description="Polar residues" evidence="5">
    <location>
        <begin position="232"/>
        <end position="241"/>
    </location>
</feature>
<dbReference type="Proteomes" id="UP001049176">
    <property type="component" value="Chromosome 9"/>
</dbReference>
<protein>
    <recommendedName>
        <fullName evidence="10">Mid2 domain-containing protein</fullName>
    </recommendedName>
</protein>
<dbReference type="PANTHER" id="PTHR15549">
    <property type="entry name" value="PAIRED IMMUNOGLOBULIN-LIKE TYPE 2 RECEPTOR"/>
    <property type="match status" value="1"/>
</dbReference>